<keyword evidence="2" id="KW-1185">Reference proteome</keyword>
<name>D4BQ49_BIFBR</name>
<reference evidence="1 2" key="1">
    <citation type="submission" date="2010-02" db="EMBL/GenBank/DDBJ databases">
        <authorList>
            <person name="Weinstock G."/>
            <person name="Sodergren E."/>
            <person name="Clifton S."/>
            <person name="Fulton L."/>
            <person name="Fulton B."/>
            <person name="Courtney L."/>
            <person name="Fronick C."/>
            <person name="Harrison M."/>
            <person name="Strong C."/>
            <person name="Farmer C."/>
            <person name="Delahaunty K."/>
            <person name="Markovic C."/>
            <person name="Hall O."/>
            <person name="Minx P."/>
            <person name="Tomlinson C."/>
            <person name="Mitreva M."/>
            <person name="Nelson J."/>
            <person name="Hou S."/>
            <person name="Wollam A."/>
            <person name="Pepin K.H."/>
            <person name="Johnson M."/>
            <person name="Bhonagiri V."/>
            <person name="Zhang X."/>
            <person name="Suruliraj S."/>
            <person name="Warren W."/>
            <person name="Chinwalla A."/>
            <person name="Mardis E.R."/>
            <person name="Wilson R.K."/>
        </authorList>
    </citation>
    <scope>NUCLEOTIDE SEQUENCE [LARGE SCALE GENOMIC DNA]</scope>
    <source>
        <strain evidence="1 2">DSM 20213</strain>
    </source>
</reference>
<dbReference type="EMBL" id="ACCG02000010">
    <property type="protein sequence ID" value="EFE88906.1"/>
    <property type="molecule type" value="Genomic_DNA"/>
</dbReference>
<dbReference type="HOGENOM" id="CLU_3230283_0_0_11"/>
<dbReference type="AlphaFoldDB" id="D4BQ49"/>
<accession>D4BQ49</accession>
<evidence type="ECO:0000313" key="2">
    <source>
        <dbReference type="Proteomes" id="UP000003191"/>
    </source>
</evidence>
<comment type="caution">
    <text evidence="1">The sequence shown here is derived from an EMBL/GenBank/DDBJ whole genome shotgun (WGS) entry which is preliminary data.</text>
</comment>
<evidence type="ECO:0000313" key="1">
    <source>
        <dbReference type="EMBL" id="EFE88906.1"/>
    </source>
</evidence>
<organism evidence="1 2">
    <name type="scientific">Bifidobacterium breve DSM 20213 = JCM 1192</name>
    <dbReference type="NCBI Taxonomy" id="518634"/>
    <lineage>
        <taxon>Bacteria</taxon>
        <taxon>Bacillati</taxon>
        <taxon>Actinomycetota</taxon>
        <taxon>Actinomycetes</taxon>
        <taxon>Bifidobacteriales</taxon>
        <taxon>Bifidobacteriaceae</taxon>
        <taxon>Bifidobacterium</taxon>
    </lineage>
</organism>
<protein>
    <submittedName>
        <fullName evidence="1">Uncharacterized protein</fullName>
    </submittedName>
</protein>
<sequence length="43" mass="4880">MCCASAFRWAFRALLMRVPGVSPPRRIIKHYESCFGECCLAVC</sequence>
<dbReference type="Proteomes" id="UP000003191">
    <property type="component" value="Unassembled WGS sequence"/>
</dbReference>
<proteinExistence type="predicted"/>
<gene>
    <name evidence="1" type="ORF">BIFBRE_04204</name>
</gene>